<dbReference type="EMBL" id="JAQQAF010000001">
    <property type="protein sequence ID" value="KAJ8513102.1"/>
    <property type="molecule type" value="Genomic_DNA"/>
</dbReference>
<sequence length="108" mass="12416">MGVWAPPSDLFEPSPLAVSRCSADCARWAAQLHWEVIHPVTRCRSEGAFHRFESFVFPIAVDTEEDYRDHLTYGRYSLQILMNGKVNRQGNLHSDSTVFKRKNPHECP</sequence>
<name>A0AAV8S0W1_ENSVE</name>
<keyword evidence="2" id="KW-1185">Reference proteome</keyword>
<proteinExistence type="predicted"/>
<gene>
    <name evidence="1" type="ORF">OPV22_003536</name>
</gene>
<comment type="caution">
    <text evidence="1">The sequence shown here is derived from an EMBL/GenBank/DDBJ whole genome shotgun (WGS) entry which is preliminary data.</text>
</comment>
<protein>
    <submittedName>
        <fullName evidence="1">Uncharacterized protein</fullName>
    </submittedName>
</protein>
<reference evidence="1 2" key="1">
    <citation type="submission" date="2022-12" db="EMBL/GenBank/DDBJ databases">
        <title>Chromosome-scale assembly of the Ensete ventricosum genome.</title>
        <authorList>
            <person name="Dussert Y."/>
            <person name="Stocks J."/>
            <person name="Wendawek A."/>
            <person name="Woldeyes F."/>
            <person name="Nichols R.A."/>
            <person name="Borrell J.S."/>
        </authorList>
    </citation>
    <scope>NUCLEOTIDE SEQUENCE [LARGE SCALE GENOMIC DNA]</scope>
    <source>
        <strain evidence="2">cv. Maze</strain>
        <tissue evidence="1">Seeds</tissue>
    </source>
</reference>
<evidence type="ECO:0000313" key="1">
    <source>
        <dbReference type="EMBL" id="KAJ8513102.1"/>
    </source>
</evidence>
<dbReference type="Proteomes" id="UP001222027">
    <property type="component" value="Unassembled WGS sequence"/>
</dbReference>
<dbReference type="AlphaFoldDB" id="A0AAV8S0W1"/>
<accession>A0AAV8S0W1</accession>
<organism evidence="1 2">
    <name type="scientific">Ensete ventricosum</name>
    <name type="common">Abyssinian banana</name>
    <name type="synonym">Musa ensete</name>
    <dbReference type="NCBI Taxonomy" id="4639"/>
    <lineage>
        <taxon>Eukaryota</taxon>
        <taxon>Viridiplantae</taxon>
        <taxon>Streptophyta</taxon>
        <taxon>Embryophyta</taxon>
        <taxon>Tracheophyta</taxon>
        <taxon>Spermatophyta</taxon>
        <taxon>Magnoliopsida</taxon>
        <taxon>Liliopsida</taxon>
        <taxon>Zingiberales</taxon>
        <taxon>Musaceae</taxon>
        <taxon>Ensete</taxon>
    </lineage>
</organism>
<evidence type="ECO:0000313" key="2">
    <source>
        <dbReference type="Proteomes" id="UP001222027"/>
    </source>
</evidence>